<sequence>MNPRTRRLIVTGVLLALVLLVVLGAIQTASADEIEAPEGATPAVGMAYASGTGELWLAGPRADRGIVTSADDGREVSFNAQPESVQALAWRGDRLWVGDIGDEGADRDFVVVYRLGSLDEAGTTYHAYDFVYEDGPRHATAMMISGRGRIYIATAGEEPGIYRAPLEPSRQDMNTLVRVADAPEGVTDGAFLSDGSTLALRTAAGIEYVDAFTWEPLVTQTIVGAPDGESLAVGPNDEIIVGGNPALRQTQVPSSDTTVTLTPEPAPSESGNASAEPDASPSASVDAVEEPVREPGPARTGTAVALILAAAVSLAAGAVTYLVKR</sequence>
<evidence type="ECO:0008006" key="6">
    <source>
        <dbReference type="Google" id="ProtNLM"/>
    </source>
</evidence>
<feature type="compositionally biased region" description="Low complexity" evidence="1">
    <location>
        <begin position="273"/>
        <end position="286"/>
    </location>
</feature>
<feature type="chain" id="PRO_5008643161" description="WD40 repeat domain-containing protein" evidence="3">
    <location>
        <begin position="32"/>
        <end position="325"/>
    </location>
</feature>
<evidence type="ECO:0000256" key="1">
    <source>
        <dbReference type="SAM" id="MobiDB-lite"/>
    </source>
</evidence>
<feature type="compositionally biased region" description="Polar residues" evidence="1">
    <location>
        <begin position="248"/>
        <end position="261"/>
    </location>
</feature>
<keyword evidence="3" id="KW-0732">Signal</keyword>
<proteinExistence type="predicted"/>
<accession>A0A1C0ALK4</accession>
<reference evidence="5" key="1">
    <citation type="submission" date="2016-07" db="EMBL/GenBank/DDBJ databases">
        <authorList>
            <person name="Florea S."/>
            <person name="Webb J.S."/>
            <person name="Jaromczyk J."/>
            <person name="Schardl C.L."/>
        </authorList>
    </citation>
    <scope>NUCLEOTIDE SEQUENCE [LARGE SCALE GENOMIC DNA]</scope>
    <source>
        <strain evidence="5">IPBSL-7</strain>
    </source>
</reference>
<evidence type="ECO:0000256" key="3">
    <source>
        <dbReference type="SAM" id="SignalP"/>
    </source>
</evidence>
<organism evidence="4 5">
    <name type="scientific">Tessaracoccus lapidicaptus</name>
    <dbReference type="NCBI Taxonomy" id="1427523"/>
    <lineage>
        <taxon>Bacteria</taxon>
        <taxon>Bacillati</taxon>
        <taxon>Actinomycetota</taxon>
        <taxon>Actinomycetes</taxon>
        <taxon>Propionibacteriales</taxon>
        <taxon>Propionibacteriaceae</taxon>
        <taxon>Tessaracoccus</taxon>
    </lineage>
</organism>
<dbReference type="AlphaFoldDB" id="A0A1C0ALK4"/>
<keyword evidence="2" id="KW-1133">Transmembrane helix</keyword>
<comment type="caution">
    <text evidence="4">The sequence shown here is derived from an EMBL/GenBank/DDBJ whole genome shotgun (WGS) entry which is preliminary data.</text>
</comment>
<dbReference type="EMBL" id="MBQD01000021">
    <property type="protein sequence ID" value="OCL33748.1"/>
    <property type="molecule type" value="Genomic_DNA"/>
</dbReference>
<keyword evidence="5" id="KW-1185">Reference proteome</keyword>
<keyword evidence="2" id="KW-0812">Transmembrane</keyword>
<evidence type="ECO:0000256" key="2">
    <source>
        <dbReference type="SAM" id="Phobius"/>
    </source>
</evidence>
<evidence type="ECO:0000313" key="5">
    <source>
        <dbReference type="Proteomes" id="UP000093501"/>
    </source>
</evidence>
<keyword evidence="2" id="KW-0472">Membrane</keyword>
<dbReference type="SUPFAM" id="SSF63829">
    <property type="entry name" value="Calcium-dependent phosphotriesterase"/>
    <property type="match status" value="1"/>
</dbReference>
<feature type="signal peptide" evidence="3">
    <location>
        <begin position="1"/>
        <end position="31"/>
    </location>
</feature>
<dbReference type="RefSeq" id="WP_068751506.1">
    <property type="nucleotide sequence ID" value="NZ_MBQD01000021.1"/>
</dbReference>
<evidence type="ECO:0000313" key="4">
    <source>
        <dbReference type="EMBL" id="OCL33748.1"/>
    </source>
</evidence>
<name>A0A1C0ALK4_9ACTN</name>
<dbReference type="Proteomes" id="UP000093501">
    <property type="component" value="Unassembled WGS sequence"/>
</dbReference>
<gene>
    <name evidence="4" type="ORF">BCR15_03650</name>
</gene>
<feature type="region of interest" description="Disordered" evidence="1">
    <location>
        <begin position="248"/>
        <end position="297"/>
    </location>
</feature>
<feature type="transmembrane region" description="Helical" evidence="2">
    <location>
        <begin position="303"/>
        <end position="323"/>
    </location>
</feature>
<protein>
    <recommendedName>
        <fullName evidence="6">WD40 repeat domain-containing protein</fullName>
    </recommendedName>
</protein>